<keyword evidence="2" id="KW-1185">Reference proteome</keyword>
<name>A0AAN8BF98_9TELE</name>
<comment type="caution">
    <text evidence="1">The sequence shown here is derived from an EMBL/GenBank/DDBJ whole genome shotgun (WGS) entry which is preliminary data.</text>
</comment>
<reference evidence="1 2" key="1">
    <citation type="journal article" date="2023" name="Mol. Biol. Evol.">
        <title>Genomics of Secondarily Temperate Adaptation in the Only Non-Antarctic Icefish.</title>
        <authorList>
            <person name="Rivera-Colon A.G."/>
            <person name="Rayamajhi N."/>
            <person name="Minhas B.F."/>
            <person name="Madrigal G."/>
            <person name="Bilyk K.T."/>
            <person name="Yoon V."/>
            <person name="Hune M."/>
            <person name="Gregory S."/>
            <person name="Cheng C.H.C."/>
            <person name="Catchen J.M."/>
        </authorList>
    </citation>
    <scope>NUCLEOTIDE SEQUENCE [LARGE SCALE GENOMIC DNA]</scope>
    <source>
        <strain evidence="1">JC2023a</strain>
    </source>
</reference>
<gene>
    <name evidence="1" type="ORF">CesoFtcFv8_020126</name>
</gene>
<sequence>MDLCLETTALLPIPSLGLRPAKASRLSSLFTESLPTMQDCFSIQKEPKENCRQVFEVSSAVDVQRYSRPLTSSHLHFSSL</sequence>
<organism evidence="1 2">
    <name type="scientific">Champsocephalus esox</name>
    <name type="common">pike icefish</name>
    <dbReference type="NCBI Taxonomy" id="159716"/>
    <lineage>
        <taxon>Eukaryota</taxon>
        <taxon>Metazoa</taxon>
        <taxon>Chordata</taxon>
        <taxon>Craniata</taxon>
        <taxon>Vertebrata</taxon>
        <taxon>Euteleostomi</taxon>
        <taxon>Actinopterygii</taxon>
        <taxon>Neopterygii</taxon>
        <taxon>Teleostei</taxon>
        <taxon>Neoteleostei</taxon>
        <taxon>Acanthomorphata</taxon>
        <taxon>Eupercaria</taxon>
        <taxon>Perciformes</taxon>
        <taxon>Notothenioidei</taxon>
        <taxon>Channichthyidae</taxon>
        <taxon>Champsocephalus</taxon>
    </lineage>
</organism>
<dbReference type="AlphaFoldDB" id="A0AAN8BF98"/>
<protein>
    <submittedName>
        <fullName evidence="1">Uncharacterized protein</fullName>
    </submittedName>
</protein>
<dbReference type="EMBL" id="JAULUE010002061">
    <property type="protein sequence ID" value="KAK5883846.1"/>
    <property type="molecule type" value="Genomic_DNA"/>
</dbReference>
<accession>A0AAN8BF98</accession>
<proteinExistence type="predicted"/>
<evidence type="ECO:0000313" key="1">
    <source>
        <dbReference type="EMBL" id="KAK5883846.1"/>
    </source>
</evidence>
<evidence type="ECO:0000313" key="2">
    <source>
        <dbReference type="Proteomes" id="UP001335648"/>
    </source>
</evidence>
<dbReference type="Proteomes" id="UP001335648">
    <property type="component" value="Unassembled WGS sequence"/>
</dbReference>